<evidence type="ECO:0000256" key="5">
    <source>
        <dbReference type="ARBA" id="ARBA00022729"/>
    </source>
</evidence>
<comment type="similarity">
    <text evidence="2">Belongs to the G-protein coupled receptor 3 family.</text>
</comment>
<evidence type="ECO:0000256" key="12">
    <source>
        <dbReference type="SAM" id="MobiDB-lite"/>
    </source>
</evidence>
<dbReference type="Ensembl" id="ENSEBUT00000007817.1">
    <property type="protein sequence ID" value="ENSEBUP00000007337.1"/>
    <property type="gene ID" value="ENSEBUG00000004792.1"/>
</dbReference>
<dbReference type="InterPro" id="IPR017979">
    <property type="entry name" value="GPCR_3_CS"/>
</dbReference>
<reference evidence="16" key="2">
    <citation type="submission" date="2025-09" db="UniProtKB">
        <authorList>
            <consortium name="Ensembl"/>
        </authorList>
    </citation>
    <scope>IDENTIFICATION</scope>
</reference>
<keyword evidence="11" id="KW-0807">Transducer</keyword>
<dbReference type="GO" id="GO:0004930">
    <property type="term" value="F:G protein-coupled receptor activity"/>
    <property type="evidence" value="ECO:0007669"/>
    <property type="project" value="UniProtKB-KW"/>
</dbReference>
<keyword evidence="8 13" id="KW-0472">Membrane</keyword>
<evidence type="ECO:0000256" key="3">
    <source>
        <dbReference type="ARBA" id="ARBA00022475"/>
    </source>
</evidence>
<feature type="transmembrane region" description="Helical" evidence="13">
    <location>
        <begin position="791"/>
        <end position="811"/>
    </location>
</feature>
<dbReference type="PANTHER" id="PTHR24061">
    <property type="entry name" value="CALCIUM-SENSING RECEPTOR-RELATED"/>
    <property type="match status" value="1"/>
</dbReference>
<dbReference type="Pfam" id="PF07562">
    <property type="entry name" value="NCD3G"/>
    <property type="match status" value="1"/>
</dbReference>
<evidence type="ECO:0000256" key="10">
    <source>
        <dbReference type="ARBA" id="ARBA00023180"/>
    </source>
</evidence>
<dbReference type="InterPro" id="IPR000068">
    <property type="entry name" value="GPCR_3_Ca_sens_rcpt-rel"/>
</dbReference>
<keyword evidence="5 14" id="KW-0732">Signal</keyword>
<evidence type="ECO:0000313" key="16">
    <source>
        <dbReference type="Ensembl" id="ENSEBUP00000007337.1"/>
    </source>
</evidence>
<dbReference type="PRINTS" id="PR00592">
    <property type="entry name" value="CASENSINGR"/>
</dbReference>
<evidence type="ECO:0000256" key="2">
    <source>
        <dbReference type="ARBA" id="ARBA00007242"/>
    </source>
</evidence>
<feature type="transmembrane region" description="Helical" evidence="13">
    <location>
        <begin position="673"/>
        <end position="691"/>
    </location>
</feature>
<dbReference type="Gene3D" id="2.10.50.30">
    <property type="entry name" value="GPCR, family 3, nine cysteines domain"/>
    <property type="match status" value="1"/>
</dbReference>
<evidence type="ECO:0000256" key="11">
    <source>
        <dbReference type="ARBA" id="ARBA00023224"/>
    </source>
</evidence>
<feature type="domain" description="G-protein coupled receptors family 3 profile" evidence="15">
    <location>
        <begin position="597"/>
        <end position="851"/>
    </location>
</feature>
<sequence length="880" mass="97744">MCRVQLKRRRDSLPPPLLPLLLLLCVFARETRAAPCRLSRGRALSGIVKNAEIILGGLFPVHSGIEDVLQNFTEPPKFPKCINFDPRALRWAMTMVYTIEKINKNPNILPNITLGYIIYDSCYVVPKALEASLAFVRRRAWPNAKGDDVCTPHAIIGSSESTISVTVARLFGLFYVPQVSYHSTCKCLSDKVQFPSFQRTVPSHAYQASTMKLVVLHFDWAFVGVLGSDNDYGHNGISQFVSEAEQEGTCIAFRETMPKEFDADDLVRFDLLNETKAKVLLVFSNEAEFLPLALEAVRRNVTGKIWLATETWVTSSTLSSPDYAPSFKGSIGLALRRGKIPGLQEFLLKIRPGIRFSLDAFVKRLWEITFNCTWHDGKYQKCSDLDESLENANTPFTDVLDMRVTYNTHMAVLSIAYAMHDLQQCKDKYGPFVNDTCAEITNFEPWQLLYYMRHVTFVNMNETMKFDDSGDPPALYEVINWQPVGNRIVFEQVGFYDHTLDIDDRLQIDNSSIVWPANETKIPRSICSESCIAGTRKGARKGEPFCCFDCIPCTDGEFSNVSDSRECFRCDDELWSNEDHTSCVPKYEEYLAYLEAISLVLLSFAMVGVVITISIGTLMYRNRELPIVKATNREISGVLLVALVGCLSTSVAFMGKPNSPSCRLREVVSCASLSLAVSCVLSKTVQVIIAFRATMPGSSLRAYLGAGPQRVLVSTCFAPQLAYCLTWAISGYSVPYRNKESRLGIIVLECGLASPIWPAGSLAYIALQAVICFVLAFLARKLPSAFNEAKFITFSMLVTFLVWLAFVPAYVSTRGKFAVATEVFAVVASAYGLLGCIFLPKVYVILFKSSKAKGGTRIASRTTTQSQPTEVSAVASSSSG</sequence>
<feature type="signal peptide" evidence="14">
    <location>
        <begin position="1"/>
        <end position="33"/>
    </location>
</feature>
<dbReference type="InterPro" id="IPR011500">
    <property type="entry name" value="GPCR_3_9-Cys_dom"/>
</dbReference>
<protein>
    <recommendedName>
        <fullName evidence="15">G-protein coupled receptors family 3 profile domain-containing protein</fullName>
    </recommendedName>
</protein>
<evidence type="ECO:0000313" key="17">
    <source>
        <dbReference type="Proteomes" id="UP000694388"/>
    </source>
</evidence>
<keyword evidence="9" id="KW-0675">Receptor</keyword>
<dbReference type="PROSITE" id="PS50259">
    <property type="entry name" value="G_PROTEIN_RECEP_F3_4"/>
    <property type="match status" value="1"/>
</dbReference>
<dbReference type="Proteomes" id="UP000694388">
    <property type="component" value="Unplaced"/>
</dbReference>
<dbReference type="InterPro" id="IPR017978">
    <property type="entry name" value="GPCR_3_C"/>
</dbReference>
<keyword evidence="4 13" id="KW-0812">Transmembrane</keyword>
<keyword evidence="6 13" id="KW-1133">Transmembrane helix</keyword>
<dbReference type="PROSITE" id="PS00981">
    <property type="entry name" value="G_PROTEIN_RECEP_F3_3"/>
    <property type="match status" value="1"/>
</dbReference>
<keyword evidence="3" id="KW-1003">Cell membrane</keyword>
<feature type="transmembrane region" description="Helical" evidence="13">
    <location>
        <begin position="711"/>
        <end position="736"/>
    </location>
</feature>
<evidence type="ECO:0000256" key="8">
    <source>
        <dbReference type="ARBA" id="ARBA00023136"/>
    </source>
</evidence>
<evidence type="ECO:0000256" key="9">
    <source>
        <dbReference type="ARBA" id="ARBA00023170"/>
    </source>
</evidence>
<proteinExistence type="inferred from homology"/>
<dbReference type="InterPro" id="IPR001828">
    <property type="entry name" value="ANF_lig-bd_rcpt"/>
</dbReference>
<dbReference type="Pfam" id="PF00003">
    <property type="entry name" value="7tm_3"/>
    <property type="match status" value="1"/>
</dbReference>
<dbReference type="Pfam" id="PF01094">
    <property type="entry name" value="ANF_receptor"/>
    <property type="match status" value="1"/>
</dbReference>
<reference evidence="16" key="1">
    <citation type="submission" date="2025-08" db="UniProtKB">
        <authorList>
            <consortium name="Ensembl"/>
        </authorList>
    </citation>
    <scope>IDENTIFICATION</scope>
</reference>
<keyword evidence="17" id="KW-1185">Reference proteome</keyword>
<feature type="transmembrane region" description="Helical" evidence="13">
    <location>
        <begin position="635"/>
        <end position="653"/>
    </location>
</feature>
<dbReference type="OMA" id="NAFAREF"/>
<evidence type="ECO:0000256" key="6">
    <source>
        <dbReference type="ARBA" id="ARBA00022989"/>
    </source>
</evidence>
<comment type="subcellular location">
    <subcellularLocation>
        <location evidence="1">Cell membrane</location>
        <topology evidence="1">Multi-pass membrane protein</topology>
    </subcellularLocation>
</comment>
<feature type="transmembrane region" description="Helical" evidence="13">
    <location>
        <begin position="590"/>
        <end position="615"/>
    </location>
</feature>
<keyword evidence="10" id="KW-0325">Glycoprotein</keyword>
<evidence type="ECO:0000256" key="1">
    <source>
        <dbReference type="ARBA" id="ARBA00004651"/>
    </source>
</evidence>
<dbReference type="InterPro" id="IPR000337">
    <property type="entry name" value="GPCR_3"/>
</dbReference>
<organism evidence="16 17">
    <name type="scientific">Eptatretus burgeri</name>
    <name type="common">Inshore hagfish</name>
    <dbReference type="NCBI Taxonomy" id="7764"/>
    <lineage>
        <taxon>Eukaryota</taxon>
        <taxon>Metazoa</taxon>
        <taxon>Chordata</taxon>
        <taxon>Craniata</taxon>
        <taxon>Vertebrata</taxon>
        <taxon>Cyclostomata</taxon>
        <taxon>Myxini</taxon>
        <taxon>Myxiniformes</taxon>
        <taxon>Myxinidae</taxon>
        <taxon>Eptatretinae</taxon>
        <taxon>Eptatretus</taxon>
    </lineage>
</organism>
<name>A0A8C4NPC1_EPTBU</name>
<evidence type="ECO:0000256" key="7">
    <source>
        <dbReference type="ARBA" id="ARBA00023040"/>
    </source>
</evidence>
<dbReference type="PANTHER" id="PTHR24061:SF422">
    <property type="entry name" value="G-PROTEIN COUPLED RECEPTORS FAMILY 3 PROFILE DOMAIN-CONTAINING PROTEIN"/>
    <property type="match status" value="1"/>
</dbReference>
<feature type="chain" id="PRO_5034216211" description="G-protein coupled receptors family 3 profile domain-containing protein" evidence="14">
    <location>
        <begin position="34"/>
        <end position="880"/>
    </location>
</feature>
<dbReference type="Gene3D" id="3.40.50.2300">
    <property type="match status" value="2"/>
</dbReference>
<evidence type="ECO:0000256" key="13">
    <source>
        <dbReference type="SAM" id="Phobius"/>
    </source>
</evidence>
<dbReference type="InterPro" id="IPR038550">
    <property type="entry name" value="GPCR_3_9-Cys_sf"/>
</dbReference>
<dbReference type="PROSITE" id="PS00980">
    <property type="entry name" value="G_PROTEIN_RECEP_F3_2"/>
    <property type="match status" value="1"/>
</dbReference>
<feature type="transmembrane region" description="Helical" evidence="13">
    <location>
        <begin position="823"/>
        <end position="847"/>
    </location>
</feature>
<dbReference type="GeneTree" id="ENSGT01150000286997"/>
<evidence type="ECO:0000256" key="14">
    <source>
        <dbReference type="SAM" id="SignalP"/>
    </source>
</evidence>
<dbReference type="PRINTS" id="PR00248">
    <property type="entry name" value="GPCRMGR"/>
</dbReference>
<keyword evidence="7" id="KW-0297">G-protein coupled receptor</keyword>
<dbReference type="SUPFAM" id="SSF53822">
    <property type="entry name" value="Periplasmic binding protein-like I"/>
    <property type="match status" value="1"/>
</dbReference>
<evidence type="ECO:0000259" key="15">
    <source>
        <dbReference type="PROSITE" id="PS50259"/>
    </source>
</evidence>
<feature type="transmembrane region" description="Helical" evidence="13">
    <location>
        <begin position="756"/>
        <end position="779"/>
    </location>
</feature>
<feature type="region of interest" description="Disordered" evidence="12">
    <location>
        <begin position="858"/>
        <end position="880"/>
    </location>
</feature>
<evidence type="ECO:0000256" key="4">
    <source>
        <dbReference type="ARBA" id="ARBA00022692"/>
    </source>
</evidence>
<dbReference type="FunFam" id="2.10.50.30:FF:000002">
    <property type="entry name" value="Vomeronasal 2 receptor, h1"/>
    <property type="match status" value="1"/>
</dbReference>
<feature type="compositionally biased region" description="Polar residues" evidence="12">
    <location>
        <begin position="859"/>
        <end position="880"/>
    </location>
</feature>
<dbReference type="InterPro" id="IPR028082">
    <property type="entry name" value="Peripla_BP_I"/>
</dbReference>
<accession>A0A8C4NPC1</accession>
<dbReference type="AlphaFoldDB" id="A0A8C4NPC1"/>
<dbReference type="FunFam" id="3.40.50.2300:FF:000016">
    <property type="entry name" value="Taste 1 receptor member 2"/>
    <property type="match status" value="1"/>
</dbReference>
<dbReference type="GO" id="GO:0005886">
    <property type="term" value="C:plasma membrane"/>
    <property type="evidence" value="ECO:0007669"/>
    <property type="project" value="UniProtKB-SubCell"/>
</dbReference>